<dbReference type="eggNOG" id="ENOG502SH5H">
    <property type="taxonomic scope" value="Eukaryota"/>
</dbReference>
<organism evidence="3 4">
    <name type="scientific">Byssochlamys spectabilis (strain No. 5 / NBRC 109023)</name>
    <name type="common">Paecilomyces variotii</name>
    <dbReference type="NCBI Taxonomy" id="1356009"/>
    <lineage>
        <taxon>Eukaryota</taxon>
        <taxon>Fungi</taxon>
        <taxon>Dikarya</taxon>
        <taxon>Ascomycota</taxon>
        <taxon>Pezizomycotina</taxon>
        <taxon>Eurotiomycetes</taxon>
        <taxon>Eurotiomycetidae</taxon>
        <taxon>Eurotiales</taxon>
        <taxon>Thermoascaceae</taxon>
        <taxon>Paecilomyces</taxon>
    </lineage>
</organism>
<dbReference type="PROSITE" id="PS50234">
    <property type="entry name" value="VWFA"/>
    <property type="match status" value="1"/>
</dbReference>
<keyword evidence="4" id="KW-1185">Reference proteome</keyword>
<dbReference type="HOGENOM" id="CLU_025273_0_0_1"/>
<proteinExistence type="predicted"/>
<dbReference type="OrthoDB" id="2142598at2759"/>
<evidence type="ECO:0000313" key="3">
    <source>
        <dbReference type="EMBL" id="GAD95359.1"/>
    </source>
</evidence>
<dbReference type="InParanoid" id="V5FDL0"/>
<dbReference type="AlphaFoldDB" id="V5FDL0"/>
<evidence type="ECO:0000256" key="1">
    <source>
        <dbReference type="SAM" id="MobiDB-lite"/>
    </source>
</evidence>
<gene>
    <name evidence="3" type="ORF">PVAR5_4001</name>
</gene>
<dbReference type="InterPro" id="IPR036465">
    <property type="entry name" value="vWFA_dom_sf"/>
</dbReference>
<dbReference type="InterPro" id="IPR002035">
    <property type="entry name" value="VWF_A"/>
</dbReference>
<feature type="region of interest" description="Disordered" evidence="1">
    <location>
        <begin position="235"/>
        <end position="264"/>
    </location>
</feature>
<feature type="region of interest" description="Disordered" evidence="1">
    <location>
        <begin position="1"/>
        <end position="20"/>
    </location>
</feature>
<evidence type="ECO:0000259" key="2">
    <source>
        <dbReference type="PROSITE" id="PS50234"/>
    </source>
</evidence>
<accession>V5FDL0</accession>
<dbReference type="Proteomes" id="UP000018001">
    <property type="component" value="Unassembled WGS sequence"/>
</dbReference>
<evidence type="ECO:0000313" key="4">
    <source>
        <dbReference type="Proteomes" id="UP000018001"/>
    </source>
</evidence>
<protein>
    <recommendedName>
        <fullName evidence="2">VWFA domain-containing protein</fullName>
    </recommendedName>
</protein>
<reference evidence="4" key="1">
    <citation type="journal article" date="2014" name="Genome Announc.">
        <title>Draft genome sequence of the formaldehyde-resistant fungus Byssochlamys spectabilis No. 5 (anamorph Paecilomyces variotii No. 5) (NBRC109023).</title>
        <authorList>
            <person name="Oka T."/>
            <person name="Ekino K."/>
            <person name="Fukuda K."/>
            <person name="Nomura Y."/>
        </authorList>
    </citation>
    <scope>NUCLEOTIDE SEQUENCE [LARGE SCALE GENOMIC DNA]</scope>
    <source>
        <strain evidence="4">No. 5 / NBRC 109023</strain>
    </source>
</reference>
<feature type="compositionally biased region" description="Low complexity" evidence="1">
    <location>
        <begin position="235"/>
        <end position="253"/>
    </location>
</feature>
<feature type="region of interest" description="Disordered" evidence="1">
    <location>
        <begin position="51"/>
        <end position="71"/>
    </location>
</feature>
<sequence>MELPQDGIPDGITSSSEAIGGEDLMRRMMFERFNQGMSGLFEDWAGRASDPVSRMASHRENTGTEDDAPPTYDSLNMTQQHSNKVIEAATIRSQDEKAMQSMLRKVQLKRRVYNSDIEPEHDSLVDCDCIIHQYMVRKFDRLGVQEMWSKAVAYPGEKVYHNCYQSPLLSNNPYGHVVSPYDSSGYGEPALRSNDYTLSLQQTVQLNLSLNEQAQAAVDAKEPLSSIWEIGNSNSLARGSSSSSGQPDDGNQSTSAARDSEGHRRFQLRGLKKTFSIKSLDERTSARARGLRDAIMAEEYGRWPDAGSQQAVRAYQESIGMTQEVAKLRSKCPTQYLHLLRAGYFEPIPAEWANLDSHPLMFRIDAPGGWRGITPAWRGFKNTAEERLYWVLNHRDGKNKIGVKPDSISAMKMARSRIASAVEPPTAYYSDDDTCKLHHIFTYSKQPIPTIKILNVQGHRTGSTVILLDVSKSMDTPPIRPSYDQYLITSHFRYAQPKTKDTSRAIVRRFIDAMTNHDNNPDGYPLFTFSTEADFVGLINRRNFQSTWSRIRFGGGTRVMAALQKAKDLHFQQYPESATYHPIYGWQAGPRTPMLRLLLVLDGEASDMHEFELELLSLPWIQVTIFLVGVDGSLHHHCHANELQRISETHSNISFVDAQGNIPERFVTHELLKRHLGCNFSMRDFEELEQLPPSYVE</sequence>
<feature type="domain" description="VWFA" evidence="2">
    <location>
        <begin position="463"/>
        <end position="697"/>
    </location>
</feature>
<comment type="caution">
    <text evidence="3">The sequence shown here is derived from an EMBL/GenBank/DDBJ whole genome shotgun (WGS) entry which is preliminary data.</text>
</comment>
<dbReference type="Gene3D" id="3.40.50.410">
    <property type="entry name" value="von Willebrand factor, type A domain"/>
    <property type="match status" value="1"/>
</dbReference>
<dbReference type="CDD" id="cd00198">
    <property type="entry name" value="vWFA"/>
    <property type="match status" value="1"/>
</dbReference>
<dbReference type="EMBL" id="BAUL01000122">
    <property type="protein sequence ID" value="GAD95359.1"/>
    <property type="molecule type" value="Genomic_DNA"/>
</dbReference>
<name>V5FDL0_BYSSN</name>
<dbReference type="SUPFAM" id="SSF53300">
    <property type="entry name" value="vWA-like"/>
    <property type="match status" value="1"/>
</dbReference>